<evidence type="ECO:0000313" key="2">
    <source>
        <dbReference type="Proteomes" id="UP000183988"/>
    </source>
</evidence>
<dbReference type="RefSeq" id="WP_072891333.1">
    <property type="nucleotide sequence ID" value="NZ_FQVW01000036.1"/>
</dbReference>
<gene>
    <name evidence="1" type="ORF">SAMN05216225_103621</name>
</gene>
<proteinExistence type="predicted"/>
<dbReference type="STRING" id="930117.SAMN05216225_103621"/>
<reference evidence="1 2" key="1">
    <citation type="submission" date="2016-11" db="EMBL/GenBank/DDBJ databases">
        <authorList>
            <person name="Jaros S."/>
            <person name="Januszkiewicz K."/>
            <person name="Wedrychowicz H."/>
        </authorList>
    </citation>
    <scope>NUCLEOTIDE SEQUENCE [LARGE SCALE GENOMIC DNA]</scope>
    <source>
        <strain evidence="1 2">IBRC-M 10683</strain>
    </source>
</reference>
<evidence type="ECO:0008006" key="3">
    <source>
        <dbReference type="Google" id="ProtNLM"/>
    </source>
</evidence>
<keyword evidence="2" id="KW-1185">Reference proteome</keyword>
<accession>A0A1M5K7L5</accession>
<dbReference type="EMBL" id="FQVW01000036">
    <property type="protein sequence ID" value="SHG48787.1"/>
    <property type="molecule type" value="Genomic_DNA"/>
</dbReference>
<name>A0A1M5K7L5_9BACI</name>
<organism evidence="1 2">
    <name type="scientific">Ornithinibacillus halophilus</name>
    <dbReference type="NCBI Taxonomy" id="930117"/>
    <lineage>
        <taxon>Bacteria</taxon>
        <taxon>Bacillati</taxon>
        <taxon>Bacillota</taxon>
        <taxon>Bacilli</taxon>
        <taxon>Bacillales</taxon>
        <taxon>Bacillaceae</taxon>
        <taxon>Ornithinibacillus</taxon>
    </lineage>
</organism>
<dbReference type="AlphaFoldDB" id="A0A1M5K7L5"/>
<sequence>MEKKKYYVNLASLEISQIKYDNNDSYIIHATDEEVADLRNIMNHMDSALTRTFFRAHVPIMPYHKDASNDDYDQGLTEAFQMIHDLGDNSTKEFIESIVILGDNHM</sequence>
<dbReference type="OrthoDB" id="2706506at2"/>
<dbReference type="Proteomes" id="UP000183988">
    <property type="component" value="Unassembled WGS sequence"/>
</dbReference>
<protein>
    <recommendedName>
        <fullName evidence="3">Hydrolase</fullName>
    </recommendedName>
</protein>
<evidence type="ECO:0000313" key="1">
    <source>
        <dbReference type="EMBL" id="SHG48787.1"/>
    </source>
</evidence>